<dbReference type="OrthoDB" id="2751380at2759"/>
<dbReference type="AlphaFoldDB" id="A0A2R6RIR8"/>
<comment type="caution">
    <text evidence="2">The sequence shown here is derived from an EMBL/GenBank/DDBJ whole genome shotgun (WGS) entry which is preliminary data.</text>
</comment>
<evidence type="ECO:0000256" key="1">
    <source>
        <dbReference type="SAM" id="Coils"/>
    </source>
</evidence>
<proteinExistence type="predicted"/>
<dbReference type="Proteomes" id="UP000186601">
    <property type="component" value="Unassembled WGS sequence"/>
</dbReference>
<protein>
    <submittedName>
        <fullName evidence="2">Uncharacterized protein</fullName>
    </submittedName>
</protein>
<keyword evidence="1" id="KW-0175">Coiled coil</keyword>
<keyword evidence="3" id="KW-1185">Reference proteome</keyword>
<accession>A0A2R6RIR8</accession>
<feature type="coiled-coil region" evidence="1">
    <location>
        <begin position="146"/>
        <end position="180"/>
    </location>
</feature>
<reference evidence="2 3" key="1">
    <citation type="submission" date="2018-02" db="EMBL/GenBank/DDBJ databases">
        <title>Genome sequence of the basidiomycete white-rot fungus Phlebia centrifuga.</title>
        <authorList>
            <person name="Granchi Z."/>
            <person name="Peng M."/>
            <person name="de Vries R.P."/>
            <person name="Hilden K."/>
            <person name="Makela M.R."/>
            <person name="Grigoriev I."/>
            <person name="Riley R."/>
        </authorList>
    </citation>
    <scope>NUCLEOTIDE SEQUENCE [LARGE SCALE GENOMIC DNA]</scope>
    <source>
        <strain evidence="2 3">FBCC195</strain>
    </source>
</reference>
<name>A0A2R6RIR8_9APHY</name>
<evidence type="ECO:0000313" key="3">
    <source>
        <dbReference type="Proteomes" id="UP000186601"/>
    </source>
</evidence>
<dbReference type="EMBL" id="MLYV02000244">
    <property type="protein sequence ID" value="PSS29898.1"/>
    <property type="molecule type" value="Genomic_DNA"/>
</dbReference>
<sequence length="186" mass="21300">MKGEEFVWYFLKLCLIHHDRYALDSDLLKDWWADKKPHGWFVGSINKNFSLMPVENFMLTPNDTNLDESAHPHANAFTGTNLPLLDAIDGAYELDCTQVAKISRANKTHVLPNHRNTFRHWLRANAKRHDAQVEAAAQRRGAVETIDNIDAQIADLDAERNAMQVEAKELKERKKALRGETGVKRK</sequence>
<organism evidence="2 3">
    <name type="scientific">Hermanssonia centrifuga</name>
    <dbReference type="NCBI Taxonomy" id="98765"/>
    <lineage>
        <taxon>Eukaryota</taxon>
        <taxon>Fungi</taxon>
        <taxon>Dikarya</taxon>
        <taxon>Basidiomycota</taxon>
        <taxon>Agaricomycotina</taxon>
        <taxon>Agaricomycetes</taxon>
        <taxon>Polyporales</taxon>
        <taxon>Meruliaceae</taxon>
        <taxon>Hermanssonia</taxon>
    </lineage>
</organism>
<gene>
    <name evidence="2" type="ORF">PHLCEN_2v2610</name>
</gene>
<evidence type="ECO:0000313" key="2">
    <source>
        <dbReference type="EMBL" id="PSS29898.1"/>
    </source>
</evidence>